<organism evidence="1">
    <name type="scientific">Microvirus mar36</name>
    <dbReference type="NCBI Taxonomy" id="2851170"/>
    <lineage>
        <taxon>Viruses</taxon>
        <taxon>Monodnaviria</taxon>
        <taxon>Sangervirae</taxon>
        <taxon>Phixviricota</taxon>
        <taxon>Malgrandaviricetes</taxon>
        <taxon>Petitvirales</taxon>
        <taxon>Microviridae</taxon>
    </lineage>
</organism>
<dbReference type="EMBL" id="MZ089782">
    <property type="protein sequence ID" value="QXN75178.1"/>
    <property type="molecule type" value="Genomic_DNA"/>
</dbReference>
<proteinExistence type="predicted"/>
<reference evidence="1" key="1">
    <citation type="submission" date="2021-04" db="EMBL/GenBank/DDBJ databases">
        <title>Genomes of microviruses identified in yellow-bellied marmot fecal samples.</title>
        <authorList>
            <person name="Varsani A."/>
            <person name="Kraberger S."/>
            <person name="Chatterjee A."/>
            <person name="Richet C."/>
            <person name="Fontenele R.S."/>
            <person name="Schmidlin K."/>
            <person name="Blumstein D.T."/>
        </authorList>
    </citation>
    <scope>NUCLEOTIDE SEQUENCE</scope>
    <source>
        <strain evidence="1">Mar36</strain>
    </source>
</reference>
<evidence type="ECO:0000313" key="1">
    <source>
        <dbReference type="EMBL" id="QXN75178.1"/>
    </source>
</evidence>
<sequence length="419" mass="46350">MRQPCVGAALLIISLRMGKFMDFIGNLGNVGSSLGSVGSLFNAAFQSAAQRRQDYYQRRQMSIQHGYQRELMAYQYDLNKMAFDAANEYNLPINQVKRLLEAGINPASLSGMGQGDSMSASSLGSSGMGSPGLPNFSMSGGPMNPIAAQTRLLDSQSELARAQARYYNRQSTDVADAAVALNQAAVSAQESQAKLNSVQAQQVALNNKFVDQKNQAWLDLTESQVDQTVAGTNKLVVETCREIFALRHVDPQRAQNLAAEQTLILSQAWAARASAQRDMSQVAVNNQLAELYKNQALDMFQKYLVGSDQNYGYKAMNKMQIEYHQRLMAKDKELAELFDAEGRLKEKENDTYYLRLYMSMLRNGAAIVNDLSGFMISPQKFGRVSRGVSKRIEGWNGKGLRDMVGDEEFGMPGTTGSRW</sequence>
<name>A0A8F5MLM1_9VIRU</name>
<protein>
    <submittedName>
        <fullName evidence="1">DNA pilot protein</fullName>
    </submittedName>
</protein>
<accession>A0A8F5MLM1</accession>